<protein>
    <submittedName>
        <fullName evidence="2">Uncharacterized protein</fullName>
    </submittedName>
</protein>
<proteinExistence type="predicted"/>
<accession>A0A8S8ZKD5</accession>
<evidence type="ECO:0000313" key="2">
    <source>
        <dbReference type="EMBL" id="KAA8629326.1"/>
    </source>
</evidence>
<dbReference type="VEuPathDB" id="FungiDB:SMAC_08411"/>
<evidence type="ECO:0000256" key="1">
    <source>
        <dbReference type="SAM" id="MobiDB-lite"/>
    </source>
</evidence>
<feature type="region of interest" description="Disordered" evidence="1">
    <location>
        <begin position="16"/>
        <end position="53"/>
    </location>
</feature>
<feature type="compositionally biased region" description="Basic and acidic residues" evidence="1">
    <location>
        <begin position="103"/>
        <end position="136"/>
    </location>
</feature>
<evidence type="ECO:0000313" key="3">
    <source>
        <dbReference type="Proteomes" id="UP000433876"/>
    </source>
</evidence>
<dbReference type="EMBL" id="NMPR01000140">
    <property type="protein sequence ID" value="KAA8629326.1"/>
    <property type="molecule type" value="Genomic_DNA"/>
</dbReference>
<gene>
    <name evidence="2" type="ORF">SMACR_08411</name>
</gene>
<dbReference type="AlphaFoldDB" id="A0A8S8ZKD5"/>
<dbReference type="Proteomes" id="UP000433876">
    <property type="component" value="Unassembled WGS sequence"/>
</dbReference>
<organism evidence="2 3">
    <name type="scientific">Sordaria macrospora</name>
    <dbReference type="NCBI Taxonomy" id="5147"/>
    <lineage>
        <taxon>Eukaryota</taxon>
        <taxon>Fungi</taxon>
        <taxon>Dikarya</taxon>
        <taxon>Ascomycota</taxon>
        <taxon>Pezizomycotina</taxon>
        <taxon>Sordariomycetes</taxon>
        <taxon>Sordariomycetidae</taxon>
        <taxon>Sordariales</taxon>
        <taxon>Sordariaceae</taxon>
        <taxon>Sordaria</taxon>
    </lineage>
</organism>
<dbReference type="OMA" id="SRTSHGC"/>
<name>A0A8S8ZKD5_SORMA</name>
<sequence length="149" mass="17081">MGCLRLFRCLRRRSSQDDALLASQQRFGPRPYRDHDSKHQHSPSADSSFSTDFAEKVSYSENSRYRGSSRTGSVAVPVIRPNVNPAYSAYATPEVYRYGGAGPRDDGRSQSVRPTREKKGVDVDSPEEKERRRKAEEEEQERMDFLQMM</sequence>
<reference evidence="2 3" key="1">
    <citation type="submission" date="2017-07" db="EMBL/GenBank/DDBJ databases">
        <title>Genome sequence of the Sordaria macrospora wild type strain R19027.</title>
        <authorList>
            <person name="Nowrousian M."/>
            <person name="Teichert I."/>
            <person name="Kueck U."/>
        </authorList>
    </citation>
    <scope>NUCLEOTIDE SEQUENCE [LARGE SCALE GENOMIC DNA]</scope>
    <source>
        <strain evidence="2 3">R19027</strain>
        <tissue evidence="2">Mycelium</tissue>
    </source>
</reference>
<comment type="caution">
    <text evidence="2">The sequence shown here is derived from an EMBL/GenBank/DDBJ whole genome shotgun (WGS) entry which is preliminary data.</text>
</comment>
<feature type="region of interest" description="Disordered" evidence="1">
    <location>
        <begin position="96"/>
        <end position="149"/>
    </location>
</feature>
<feature type="compositionally biased region" description="Polar residues" evidence="1">
    <location>
        <begin position="42"/>
        <end position="51"/>
    </location>
</feature>